<comment type="subcellular location">
    <subcellularLocation>
        <location evidence="8">Cytoplasm</location>
    </subcellularLocation>
</comment>
<dbReference type="InterPro" id="IPR000178">
    <property type="entry name" value="TF_IF2_bacterial-like"/>
</dbReference>
<dbReference type="SUPFAM" id="SSF50447">
    <property type="entry name" value="Translation proteins"/>
    <property type="match status" value="2"/>
</dbReference>
<comment type="similarity">
    <text evidence="1 8 9">Belongs to the TRAFAC class translation factor GTPase superfamily. Classic translation factor GTPase family. IF-2 subfamily.</text>
</comment>
<keyword evidence="3 8" id="KW-0396">Initiation factor</keyword>
<dbReference type="Gene3D" id="1.10.10.2480">
    <property type="match status" value="1"/>
</dbReference>
<dbReference type="GO" id="GO:0003743">
    <property type="term" value="F:translation initiation factor activity"/>
    <property type="evidence" value="ECO:0007669"/>
    <property type="project" value="UniProtKB-UniRule"/>
</dbReference>
<dbReference type="HAMAP" id="MF_00100_B">
    <property type="entry name" value="IF_2_B"/>
    <property type="match status" value="1"/>
</dbReference>
<evidence type="ECO:0000256" key="3">
    <source>
        <dbReference type="ARBA" id="ARBA00022540"/>
    </source>
</evidence>
<dbReference type="InterPro" id="IPR015760">
    <property type="entry name" value="TIF_IF2"/>
</dbReference>
<accession>A0A1I3D4G3</accession>
<dbReference type="CDD" id="cd01887">
    <property type="entry name" value="IF2_eIF5B"/>
    <property type="match status" value="1"/>
</dbReference>
<dbReference type="Pfam" id="PF04760">
    <property type="entry name" value="IF2_N"/>
    <property type="match status" value="2"/>
</dbReference>
<feature type="binding site" evidence="8">
    <location>
        <begin position="568"/>
        <end position="571"/>
    </location>
    <ligand>
        <name>GTP</name>
        <dbReference type="ChEBI" id="CHEBI:37565"/>
    </ligand>
</feature>
<dbReference type="SUPFAM" id="SSF52156">
    <property type="entry name" value="Initiation factor IF2/eIF5b, domain 3"/>
    <property type="match status" value="1"/>
</dbReference>
<feature type="domain" description="Tr-type G" evidence="11">
    <location>
        <begin position="459"/>
        <end position="631"/>
    </location>
</feature>
<feature type="compositionally biased region" description="Basic and acidic residues" evidence="10">
    <location>
        <begin position="300"/>
        <end position="311"/>
    </location>
</feature>
<comment type="function">
    <text evidence="7 8 9">One of the essential components for the initiation of protein synthesis. Protects formylmethionyl-tRNA from spontaneous hydrolysis and promotes its binding to the 30S ribosomal subunits. Also involved in the hydrolysis of GTP during the formation of the 70S ribosomal complex.</text>
</comment>
<evidence type="ECO:0000256" key="6">
    <source>
        <dbReference type="ARBA" id="ARBA00023134"/>
    </source>
</evidence>
<evidence type="ECO:0000256" key="1">
    <source>
        <dbReference type="ARBA" id="ARBA00007733"/>
    </source>
</evidence>
<dbReference type="PANTHER" id="PTHR43381:SF5">
    <property type="entry name" value="TR-TYPE G DOMAIN-CONTAINING PROTEIN"/>
    <property type="match status" value="1"/>
</dbReference>
<keyword evidence="4 8" id="KW-0547">Nucleotide-binding</keyword>
<dbReference type="Pfam" id="PF11987">
    <property type="entry name" value="IF-2"/>
    <property type="match status" value="1"/>
</dbReference>
<dbReference type="PROSITE" id="PS51722">
    <property type="entry name" value="G_TR_2"/>
    <property type="match status" value="1"/>
</dbReference>
<dbReference type="PANTHER" id="PTHR43381">
    <property type="entry name" value="TRANSLATION INITIATION FACTOR IF-2-RELATED"/>
    <property type="match status" value="1"/>
</dbReference>
<dbReference type="InterPro" id="IPR009000">
    <property type="entry name" value="Transl_B-barrel_sf"/>
</dbReference>
<dbReference type="STRING" id="1576369.SAMN05421753_10380"/>
<feature type="region of interest" description="Disordered" evidence="10">
    <location>
        <begin position="178"/>
        <end position="267"/>
    </location>
</feature>
<dbReference type="Pfam" id="PF00009">
    <property type="entry name" value="GTP_EFTU"/>
    <property type="match status" value="1"/>
</dbReference>
<evidence type="ECO:0000259" key="11">
    <source>
        <dbReference type="PROSITE" id="PS51722"/>
    </source>
</evidence>
<dbReference type="Gene3D" id="3.40.50.10050">
    <property type="entry name" value="Translation initiation factor IF- 2, domain 3"/>
    <property type="match status" value="1"/>
</dbReference>
<dbReference type="InterPro" id="IPR036925">
    <property type="entry name" value="TIF_IF2_dom3_sf"/>
</dbReference>
<dbReference type="Gene3D" id="3.40.50.300">
    <property type="entry name" value="P-loop containing nucleotide triphosphate hydrolases"/>
    <property type="match status" value="1"/>
</dbReference>
<evidence type="ECO:0000256" key="5">
    <source>
        <dbReference type="ARBA" id="ARBA00022917"/>
    </source>
</evidence>
<evidence type="ECO:0000256" key="7">
    <source>
        <dbReference type="ARBA" id="ARBA00025162"/>
    </source>
</evidence>
<dbReference type="CDD" id="cd03702">
    <property type="entry name" value="IF2_mtIF2_II"/>
    <property type="match status" value="1"/>
</dbReference>
<protein>
    <recommendedName>
        <fullName evidence="2 8">Translation initiation factor IF-2</fullName>
    </recommendedName>
</protein>
<gene>
    <name evidence="8" type="primary">infB</name>
    <name evidence="12" type="ORF">SAMN05421753_10380</name>
</gene>
<evidence type="ECO:0000313" key="12">
    <source>
        <dbReference type="EMBL" id="SFH81381.1"/>
    </source>
</evidence>
<evidence type="ECO:0000256" key="10">
    <source>
        <dbReference type="SAM" id="MobiDB-lite"/>
    </source>
</evidence>
<dbReference type="GO" id="GO:0005525">
    <property type="term" value="F:GTP binding"/>
    <property type="evidence" value="ECO:0007669"/>
    <property type="project" value="UniProtKB-KW"/>
</dbReference>
<dbReference type="GO" id="GO:0003924">
    <property type="term" value="F:GTPase activity"/>
    <property type="evidence" value="ECO:0007669"/>
    <property type="project" value="UniProtKB-UniRule"/>
</dbReference>
<dbReference type="Pfam" id="PF22042">
    <property type="entry name" value="EF-G_D2"/>
    <property type="match status" value="1"/>
</dbReference>
<feature type="region of interest" description="G-domain" evidence="8">
    <location>
        <begin position="462"/>
        <end position="610"/>
    </location>
</feature>
<dbReference type="EMBL" id="FOQD01000003">
    <property type="protein sequence ID" value="SFH81381.1"/>
    <property type="molecule type" value="Genomic_DNA"/>
</dbReference>
<reference evidence="13" key="1">
    <citation type="submission" date="2016-10" db="EMBL/GenBank/DDBJ databases">
        <authorList>
            <person name="Varghese N."/>
            <person name="Submissions S."/>
        </authorList>
    </citation>
    <scope>NUCLEOTIDE SEQUENCE [LARGE SCALE GENOMIC DNA]</scope>
    <source>
        <strain evidence="13">DSM 26348</strain>
    </source>
</reference>
<feature type="region of interest" description="Disordered" evidence="10">
    <location>
        <begin position="53"/>
        <end position="104"/>
    </location>
</feature>
<evidence type="ECO:0000256" key="8">
    <source>
        <dbReference type="HAMAP-Rule" id="MF_00100"/>
    </source>
</evidence>
<dbReference type="FunFam" id="2.40.30.10:FF:000008">
    <property type="entry name" value="Translation initiation factor IF-2"/>
    <property type="match status" value="1"/>
</dbReference>
<dbReference type="InterPro" id="IPR006847">
    <property type="entry name" value="IF2_N"/>
</dbReference>
<feature type="compositionally biased region" description="Basic and acidic residues" evidence="10">
    <location>
        <begin position="212"/>
        <end position="228"/>
    </location>
</feature>
<dbReference type="InterPro" id="IPR027417">
    <property type="entry name" value="P-loop_NTPase"/>
</dbReference>
<feature type="compositionally biased region" description="Basic and acidic residues" evidence="10">
    <location>
        <begin position="70"/>
        <end position="85"/>
    </location>
</feature>
<evidence type="ECO:0000313" key="13">
    <source>
        <dbReference type="Proteomes" id="UP000199518"/>
    </source>
</evidence>
<dbReference type="SUPFAM" id="SSF52540">
    <property type="entry name" value="P-loop containing nucleoside triphosphate hydrolases"/>
    <property type="match status" value="1"/>
</dbReference>
<name>A0A1I3D4G3_9PLAN</name>
<evidence type="ECO:0000256" key="2">
    <source>
        <dbReference type="ARBA" id="ARBA00020675"/>
    </source>
</evidence>
<dbReference type="FunFam" id="3.40.50.300:FF:000019">
    <property type="entry name" value="Translation initiation factor IF-2"/>
    <property type="match status" value="1"/>
</dbReference>
<dbReference type="FunFam" id="2.40.30.10:FF:000054">
    <property type="entry name" value="Translation initiation factor IF-2"/>
    <property type="match status" value="1"/>
</dbReference>
<feature type="binding site" evidence="8">
    <location>
        <begin position="468"/>
        <end position="475"/>
    </location>
    <ligand>
        <name>GTP</name>
        <dbReference type="ChEBI" id="CHEBI:37565"/>
    </ligand>
</feature>
<keyword evidence="5 8" id="KW-0648">Protein biosynthesis</keyword>
<dbReference type="InterPro" id="IPR053905">
    <property type="entry name" value="EF-G-like_DII"/>
</dbReference>
<keyword evidence="13" id="KW-1185">Reference proteome</keyword>
<dbReference type="InterPro" id="IPR044145">
    <property type="entry name" value="IF2_II"/>
</dbReference>
<keyword evidence="6 8" id="KW-0342">GTP-binding</keyword>
<evidence type="ECO:0000256" key="4">
    <source>
        <dbReference type="ARBA" id="ARBA00022741"/>
    </source>
</evidence>
<dbReference type="NCBIfam" id="TIGR00231">
    <property type="entry name" value="small_GTP"/>
    <property type="match status" value="1"/>
</dbReference>
<dbReference type="FunFam" id="3.40.50.10050:FF:000001">
    <property type="entry name" value="Translation initiation factor IF-2"/>
    <property type="match status" value="1"/>
</dbReference>
<dbReference type="InterPro" id="IPR005225">
    <property type="entry name" value="Small_GTP-bd"/>
</dbReference>
<dbReference type="Gene3D" id="2.40.30.10">
    <property type="entry name" value="Translation factors"/>
    <property type="match status" value="2"/>
</dbReference>
<dbReference type="Proteomes" id="UP000199518">
    <property type="component" value="Unassembled WGS sequence"/>
</dbReference>
<keyword evidence="8" id="KW-0963">Cytoplasm</keyword>
<sequence length="961" mass="103430">MKIRIFALAKELGVDSKDLIQQCNDAGLDVKSSPLASITPAERDVLMDYLRKLNSQPGGGTATAELSPQSREELRREIAGREIRDLGPLAQMRTRRAPPPREATAIPDGKVAVEVETQPLEEEIAAEEVAAPVAAEAVEVEAAVERPPVAPLAPAAEKTAPAAVAPVAKPAERVVPAAPVAPPLPVMAPVSRPVPLSRSDYINPAGGNASIREMKPHGSVRVADDRPPARPAAPAPTPAAEDRSAPVRQNKKRGPALPSLATPNFKPPVIKKTEELVQKPDLALTGDVLKKNKLADILKKNRDDATRRPTVEEEEATPAKGAPGKSARGLGLEEAREARRRRRQKGKGGEDDENVIVKTVKRQRRGSQSTERKSSAVISLPITVRSMSEAMGRPARDLLTVLFSQGKMVTINDQLDEETAMEIAMELGIELEIEQEADFEDALADRLSDEENTDMETVTRPPIITVLGHVDHGKTTLVDRIRSSNVAAGEAGGITQHIAAYQVEHNGQKLTFVDTPGHAAFGEMRARGANVTDIIVLVVAADDGVMPQTVECISHAKAAGVPIVVAMNKCDLPGINEQRILTELSQHGVLPSEWGGDVEVIRVSALQGTGIDNLLETLLLTAELADLRSPVNAPADGVCLEAFRDEGRGPIAWGIVRQGTLKVGDLALCGPAYGRIRAMYTDKGVEIQSAGPSTPVKIAGLNEVPGAGDHLFVMTDIDEAREIAEQRRVRGRTAALSGRGGPKSLEDFFAGRDGAIKDLPLIIKADTPGSLEAIRGELEKFEHAEVRIKILHMGVGGVNESDVYLAASAGAIIIAFHVVAEDRAEALAGQEAVEIRRYKIIYNVTSDIRQALEGLLEPEKVEVATGRALVLRTFSISRVGTVAGCRVLNGTIDRTNRVHVIRDQTILNNYAIASLKREKDDAREVREGFECGIRLDGFNDIKEGDLLEAYKIEQRKRSLEE</sequence>
<dbReference type="CDD" id="cd03692">
    <property type="entry name" value="mtIF2_IVc"/>
    <property type="match status" value="1"/>
</dbReference>
<dbReference type="OrthoDB" id="9811804at2"/>
<evidence type="ECO:0000256" key="9">
    <source>
        <dbReference type="RuleBase" id="RU000644"/>
    </source>
</evidence>
<dbReference type="NCBIfam" id="TIGR00487">
    <property type="entry name" value="IF-2"/>
    <property type="match status" value="1"/>
</dbReference>
<dbReference type="RefSeq" id="WP_092048107.1">
    <property type="nucleotide sequence ID" value="NZ_FOQD01000003.1"/>
</dbReference>
<proteinExistence type="inferred from homology"/>
<organism evidence="12 13">
    <name type="scientific">Planctomicrobium piriforme</name>
    <dbReference type="NCBI Taxonomy" id="1576369"/>
    <lineage>
        <taxon>Bacteria</taxon>
        <taxon>Pseudomonadati</taxon>
        <taxon>Planctomycetota</taxon>
        <taxon>Planctomycetia</taxon>
        <taxon>Planctomycetales</taxon>
        <taxon>Planctomycetaceae</taxon>
        <taxon>Planctomicrobium</taxon>
    </lineage>
</organism>
<dbReference type="AlphaFoldDB" id="A0A1I3D4G3"/>
<feature type="region of interest" description="Disordered" evidence="10">
    <location>
        <begin position="300"/>
        <end position="375"/>
    </location>
</feature>
<dbReference type="InterPro" id="IPR000795">
    <property type="entry name" value="T_Tr_GTP-bd_dom"/>
</dbReference>
<feature type="binding site" evidence="8">
    <location>
        <begin position="514"/>
        <end position="518"/>
    </location>
    <ligand>
        <name>GTP</name>
        <dbReference type="ChEBI" id="CHEBI:37565"/>
    </ligand>
</feature>
<dbReference type="GO" id="GO:0005829">
    <property type="term" value="C:cytosol"/>
    <property type="evidence" value="ECO:0007669"/>
    <property type="project" value="TreeGrafter"/>
</dbReference>
<dbReference type="InterPro" id="IPR023115">
    <property type="entry name" value="TIF_IF2_dom3"/>
</dbReference>